<keyword evidence="1" id="KW-0732">Signal</keyword>
<sequence length="153" mass="16806">MNIIKKSIFALTALLAFASAAPSFADNNTDNIIGAGGYDLTSYHTQEKPQRGNGHHVAVVDGVTYQFATDDNKKTFEATPAKFLPQFGGYCAFGVSVSKKFVADPEQFDIVDGKLYLNLDSKTRSIWLQNVSGRITDANLNWKKIATKKPQEL</sequence>
<name>A0A3Q9BSD7_9BURK</name>
<dbReference type="NCBIfam" id="NF041384">
    <property type="entry name" value="YHS_seleno_dom"/>
    <property type="match status" value="1"/>
</dbReference>
<gene>
    <name evidence="2" type="ORF">EJN92_13485</name>
</gene>
<evidence type="ECO:0000256" key="1">
    <source>
        <dbReference type="SAM" id="SignalP"/>
    </source>
</evidence>
<feature type="signal peptide" evidence="1">
    <location>
        <begin position="1"/>
        <end position="25"/>
    </location>
</feature>
<dbReference type="KEGG" id="upv:EJN92_13485"/>
<dbReference type="Proteomes" id="UP000275663">
    <property type="component" value="Chromosome"/>
</dbReference>
<organism evidence="2 3">
    <name type="scientific">Undibacterium parvum</name>
    <dbReference type="NCBI Taxonomy" id="401471"/>
    <lineage>
        <taxon>Bacteria</taxon>
        <taxon>Pseudomonadati</taxon>
        <taxon>Pseudomonadota</taxon>
        <taxon>Betaproteobacteria</taxon>
        <taxon>Burkholderiales</taxon>
        <taxon>Oxalobacteraceae</taxon>
        <taxon>Undibacterium</taxon>
    </lineage>
</organism>
<protein>
    <submittedName>
        <fullName evidence="2">YHS domain protein</fullName>
    </submittedName>
</protein>
<dbReference type="RefSeq" id="WP_126128311.1">
    <property type="nucleotide sequence ID" value="NZ_CP034464.1"/>
</dbReference>
<dbReference type="OrthoDB" id="344729at2"/>
<reference evidence="2 3" key="1">
    <citation type="journal article" date="2011" name="Int. J. Syst. Evol. Microbiol.">
        <title>Description of Undibacterium oligocarboniphilum sp. nov., isolated from purified water, and Undibacterium pigrum strain CCUG 49012 as the type strain of Undibacterium parvum sp. nov., and emended descriptions of the genus Undibacterium and the species Undibacterium pigrum.</title>
        <authorList>
            <person name="Eder W."/>
            <person name="Wanner G."/>
            <person name="Ludwig W."/>
            <person name="Busse H.J."/>
            <person name="Ziemke-Kageler F."/>
            <person name="Lang E."/>
        </authorList>
    </citation>
    <scope>NUCLEOTIDE SEQUENCE [LARGE SCALE GENOMIC DNA]</scope>
    <source>
        <strain evidence="2 3">DSM 23061</strain>
    </source>
</reference>
<evidence type="ECO:0000313" key="2">
    <source>
        <dbReference type="EMBL" id="AZP12932.1"/>
    </source>
</evidence>
<accession>A0A3Q9BSD7</accession>
<dbReference type="AlphaFoldDB" id="A0A3Q9BSD7"/>
<dbReference type="EMBL" id="CP034464">
    <property type="protein sequence ID" value="AZP12932.1"/>
    <property type="molecule type" value="Genomic_DNA"/>
</dbReference>
<feature type="chain" id="PRO_5018611023" evidence="1">
    <location>
        <begin position="26"/>
        <end position="153"/>
    </location>
</feature>
<proteinExistence type="predicted"/>
<evidence type="ECO:0000313" key="3">
    <source>
        <dbReference type="Proteomes" id="UP000275663"/>
    </source>
</evidence>
<keyword evidence="3" id="KW-1185">Reference proteome</keyword>